<dbReference type="EMBL" id="SCWB01000004">
    <property type="protein sequence ID" value="TDM12363.1"/>
    <property type="molecule type" value="Genomic_DNA"/>
</dbReference>
<sequence>MGILDTLINKVAKKLTRTNRKIEMIRNELPVNETQLIERREAAESLIRNKSLMSSAGAIVPIPGLGVGIDMKLMTDLIEQINRTYGLSHKQVNGMTDDLKQKVMVTAARQGSEFIGKRISKSLVAVIFKAIARRELAKQSKWVPIVGQAISASISYYMMKKMGMSHIEKCEKVARDLIESTKL</sequence>
<accession>A0A4R6BVP6</accession>
<evidence type="ECO:0000313" key="1">
    <source>
        <dbReference type="EMBL" id="TDM12363.1"/>
    </source>
</evidence>
<comment type="caution">
    <text evidence="1">The sequence shown here is derived from an EMBL/GenBank/DDBJ whole genome shotgun (WGS) entry which is preliminary data.</text>
</comment>
<protein>
    <submittedName>
        <fullName evidence="1">DUF697 domain-containing protein</fullName>
    </submittedName>
</protein>
<gene>
    <name evidence="1" type="ORF">ERX29_03295</name>
</gene>
<keyword evidence="2" id="KW-1185">Reference proteome</keyword>
<evidence type="ECO:0000313" key="2">
    <source>
        <dbReference type="Proteomes" id="UP000294802"/>
    </source>
</evidence>
<dbReference type="AlphaFoldDB" id="A0A4R6BVP6"/>
<proteinExistence type="predicted"/>
<name>A0A4R6BVP6_9STAP</name>
<dbReference type="Proteomes" id="UP000294802">
    <property type="component" value="Unassembled WGS sequence"/>
</dbReference>
<dbReference type="RefSeq" id="WP_133443267.1">
    <property type="nucleotide sequence ID" value="NZ_SCWB01000004.1"/>
</dbReference>
<reference evidence="1 2" key="1">
    <citation type="submission" date="2019-01" db="EMBL/GenBank/DDBJ databases">
        <title>Draft genome sequences of the type strains of six Macrococcus species.</title>
        <authorList>
            <person name="Mazhar S."/>
            <person name="Altermann E."/>
            <person name="Hill C."/>
            <person name="Mcauliffe O."/>
        </authorList>
    </citation>
    <scope>NUCLEOTIDE SEQUENCE [LARGE SCALE GENOMIC DNA]</scope>
    <source>
        <strain evidence="1 2">CCM4815</strain>
    </source>
</reference>
<organism evidence="1 2">
    <name type="scientific">Macrococcus lamae</name>
    <dbReference type="NCBI Taxonomy" id="198484"/>
    <lineage>
        <taxon>Bacteria</taxon>
        <taxon>Bacillati</taxon>
        <taxon>Bacillota</taxon>
        <taxon>Bacilli</taxon>
        <taxon>Bacillales</taxon>
        <taxon>Staphylococcaceae</taxon>
        <taxon>Macrococcus</taxon>
    </lineage>
</organism>
<dbReference type="OrthoDB" id="2417990at2"/>